<dbReference type="EMBL" id="JXAL01000001">
    <property type="protein sequence ID" value="KIL37465.1"/>
    <property type="molecule type" value="Genomic_DNA"/>
</dbReference>
<dbReference type="Pfam" id="PF07331">
    <property type="entry name" value="TctB"/>
    <property type="match status" value="1"/>
</dbReference>
<evidence type="ECO:0000259" key="2">
    <source>
        <dbReference type="Pfam" id="PF07331"/>
    </source>
</evidence>
<dbReference type="RefSeq" id="WP_041058940.1">
    <property type="nucleotide sequence ID" value="NZ_JXAL01000001.1"/>
</dbReference>
<gene>
    <name evidence="3" type="ORF">SD71_02150</name>
</gene>
<proteinExistence type="predicted"/>
<comment type="caution">
    <text evidence="3">The sequence shown here is derived from an EMBL/GenBank/DDBJ whole genome shotgun (WGS) entry which is preliminary data.</text>
</comment>
<organism evidence="3 4">
    <name type="scientific">Cohnella kolymensis</name>
    <dbReference type="NCBI Taxonomy" id="1590652"/>
    <lineage>
        <taxon>Bacteria</taxon>
        <taxon>Bacillati</taxon>
        <taxon>Bacillota</taxon>
        <taxon>Bacilli</taxon>
        <taxon>Bacillales</taxon>
        <taxon>Paenibacillaceae</taxon>
        <taxon>Cohnella</taxon>
    </lineage>
</organism>
<keyword evidence="1" id="KW-0812">Transmembrane</keyword>
<keyword evidence="1" id="KW-1133">Transmembrane helix</keyword>
<feature type="domain" description="DUF1468" evidence="2">
    <location>
        <begin position="12"/>
        <end position="146"/>
    </location>
</feature>
<evidence type="ECO:0000313" key="3">
    <source>
        <dbReference type="EMBL" id="KIL37465.1"/>
    </source>
</evidence>
<name>A0ABR5AA28_9BACL</name>
<accession>A0ABR5AA28</accession>
<feature type="transmembrane region" description="Helical" evidence="1">
    <location>
        <begin position="124"/>
        <end position="142"/>
    </location>
</feature>
<reference evidence="3 4" key="1">
    <citation type="submission" date="2014-12" db="EMBL/GenBank/DDBJ databases">
        <title>Draft genome sequence of Cohnella kolymensis strain B-2846.</title>
        <authorList>
            <person name="Karlyshev A.V."/>
            <person name="Kudryashova E.B."/>
        </authorList>
    </citation>
    <scope>NUCLEOTIDE SEQUENCE [LARGE SCALE GENOMIC DNA]</scope>
    <source>
        <strain evidence="3 4">VKM B-2846</strain>
    </source>
</reference>
<protein>
    <recommendedName>
        <fullName evidence="2">DUF1468 domain-containing protein</fullName>
    </recommendedName>
</protein>
<evidence type="ECO:0000256" key="1">
    <source>
        <dbReference type="SAM" id="Phobius"/>
    </source>
</evidence>
<feature type="transmembrane region" description="Helical" evidence="1">
    <location>
        <begin position="76"/>
        <end position="93"/>
    </location>
</feature>
<sequence>MTESIKLADRVGAILTFLLGVAALVEAARLFPDRSALFVGDHTFAGLIGIALLVLGGLLLFQPVPAIRVDFPTGKVLMNIGFVILIMFLYWLLIPILGYVLSTLLALAGLFKVMGSYSLIRSSLYGALTIAALYLLFIYWLRTPFPDGIFGF</sequence>
<keyword evidence="4" id="KW-1185">Reference proteome</keyword>
<dbReference type="InterPro" id="IPR009936">
    <property type="entry name" value="DUF1468"/>
</dbReference>
<dbReference type="Proteomes" id="UP000054526">
    <property type="component" value="Unassembled WGS sequence"/>
</dbReference>
<keyword evidence="1" id="KW-0472">Membrane</keyword>
<feature type="transmembrane region" description="Helical" evidence="1">
    <location>
        <begin position="43"/>
        <end position="64"/>
    </location>
</feature>
<evidence type="ECO:0000313" key="4">
    <source>
        <dbReference type="Proteomes" id="UP000054526"/>
    </source>
</evidence>